<feature type="transmembrane region" description="Helical" evidence="1">
    <location>
        <begin position="87"/>
        <end position="106"/>
    </location>
</feature>
<evidence type="ECO:0000256" key="1">
    <source>
        <dbReference type="SAM" id="Phobius"/>
    </source>
</evidence>
<dbReference type="RefSeq" id="YP_009628689.1">
    <property type="nucleotide sequence ID" value="NC_042170.1"/>
</dbReference>
<proteinExistence type="predicted"/>
<dbReference type="AlphaFoldDB" id="A0A4D6BKE3"/>
<keyword evidence="1" id="KW-0812">Transmembrane</keyword>
<sequence length="271" mass="32358">MVNIFIILYTNMNIFELSLFKEYVYYPYTTIHFVSINRKIFIVAFYIILLTAISNDLVIIFSILFLYIAFQYNKLAYTNLTVSTRLYYIFSIFLIILLSCKHNVIYSIISLRYQLKTVVFLTMSCIFTIKTGIIYIEIDKTIIRIYIILLHYLNLQKLILSTTRTEDLLNINLRIISTLIKCTNLLNEIRFSLLLSYQFAYSLEDEIKNLFISFYLIHYDNVQNEISVSTLKLLFKLIYLGIQQSIRKVYFKTQTLYIKEIKARKSQYWLI</sequence>
<keyword evidence="1" id="KW-1133">Transmembrane helix</keyword>
<feature type="transmembrane region" description="Helical" evidence="1">
    <location>
        <begin position="118"/>
        <end position="136"/>
    </location>
</feature>
<feature type="transmembrane region" description="Helical" evidence="1">
    <location>
        <begin position="40"/>
        <end position="67"/>
    </location>
</feature>
<dbReference type="GeneID" id="40138590"/>
<dbReference type="EMBL" id="MH026107">
    <property type="protein sequence ID" value="QBX88472.1"/>
    <property type="molecule type" value="Genomic_DNA"/>
</dbReference>
<keyword evidence="1" id="KW-0472">Membrane</keyword>
<accession>A0A4D6BKE3</accession>
<evidence type="ECO:0000313" key="2">
    <source>
        <dbReference type="EMBL" id="QBX88472.1"/>
    </source>
</evidence>
<gene>
    <name evidence="2" type="primary">orf5</name>
</gene>
<name>A0A4D6BKE3_9FLOR</name>
<keyword evidence="2" id="KW-0934">Plastid</keyword>
<protein>
    <recommendedName>
        <fullName evidence="3">Transmembrane protein</fullName>
    </recommendedName>
</protein>
<geneLocation type="plastid" evidence="2"/>
<evidence type="ECO:0008006" key="3">
    <source>
        <dbReference type="Google" id="ProtNLM"/>
    </source>
</evidence>
<organism evidence="2">
    <name type="scientific">Acrochaetium secundatum</name>
    <dbReference type="NCBI Taxonomy" id="209631"/>
    <lineage>
        <taxon>Eukaryota</taxon>
        <taxon>Rhodophyta</taxon>
        <taxon>Florideophyceae</taxon>
        <taxon>Nemaliophycidae</taxon>
        <taxon>Acrochaetiales</taxon>
        <taxon>Acrochaetiaceae</taxon>
        <taxon>Acrochaetium</taxon>
    </lineage>
</organism>
<reference evidence="2" key="1">
    <citation type="journal article" date="2019" name="Phycologia">
        <title>Chloroplast and mitochondrial genomes of Balbiania investiens (Balbianiales, Nemaliophycidae).</title>
        <authorList>
            <person name="Evans J.R."/>
            <person name="StAmour N."/>
            <person name="Verbruggen H."/>
            <person name="Salomaki E.D."/>
            <person name="Vis M.L."/>
        </authorList>
    </citation>
    <scope>NUCLEOTIDE SEQUENCE</scope>
</reference>